<feature type="transmembrane region" description="Helical" evidence="1">
    <location>
        <begin position="55"/>
        <end position="73"/>
    </location>
</feature>
<name>A0ABX1GGH4_9GAMM</name>
<evidence type="ECO:0008006" key="4">
    <source>
        <dbReference type="Google" id="ProtNLM"/>
    </source>
</evidence>
<keyword evidence="1" id="KW-1133">Transmembrane helix</keyword>
<reference evidence="2 3" key="1">
    <citation type="submission" date="2020-04" db="EMBL/GenBank/DDBJ databases">
        <authorList>
            <person name="Yoon J."/>
        </authorList>
    </citation>
    <scope>NUCLEOTIDE SEQUENCE [LARGE SCALE GENOMIC DNA]</scope>
    <source>
        <strain evidence="2 3">KMU-166</strain>
    </source>
</reference>
<sequence>MPTFHWSNNNAHQSLIDNGAAQIGPPGEACAAGEGTFWLDGRCLPSGIIDPPMPWVLNYLIPALAILVLVVLIRDSLRKGELTWWVLMCLASASTFWLETFGDWGQHLLYSPDFLHYSLDLPYTAPHNPAWMPFMYAVYWVLHTWAIIELARYYQSRHPGTSLGKAIIVFTVPLTFIWNIVVEGTAAYMGWWTYDPPIGPYLDMGRGNFPLMWPMLTMFIWPNLISWLVGAPDERGPNRLESLLPLTRFTIDTNSNGTLTARNAWLSPVLRLASWIIVFNATFILCLIVPLLGLRLLTGWDSLYLP</sequence>
<protein>
    <recommendedName>
        <fullName evidence="4">Spirocyclase, AveC family</fullName>
    </recommendedName>
</protein>
<keyword evidence="1" id="KW-0812">Transmembrane</keyword>
<feature type="transmembrane region" description="Helical" evidence="1">
    <location>
        <begin position="82"/>
        <end position="98"/>
    </location>
</feature>
<gene>
    <name evidence="2" type="ORF">HCU74_08915</name>
</gene>
<comment type="caution">
    <text evidence="2">The sequence shown here is derived from an EMBL/GenBank/DDBJ whole genome shotgun (WGS) entry which is preliminary data.</text>
</comment>
<keyword evidence="3" id="KW-1185">Reference proteome</keyword>
<evidence type="ECO:0000256" key="1">
    <source>
        <dbReference type="SAM" id="Phobius"/>
    </source>
</evidence>
<accession>A0ABX1GGH4</accession>
<feature type="transmembrane region" description="Helical" evidence="1">
    <location>
        <begin position="272"/>
        <end position="297"/>
    </location>
</feature>
<evidence type="ECO:0000313" key="3">
    <source>
        <dbReference type="Proteomes" id="UP000765845"/>
    </source>
</evidence>
<organism evidence="2 3">
    <name type="scientific">Spongiibacter thalassae</name>
    <dbReference type="NCBI Taxonomy" id="2721624"/>
    <lineage>
        <taxon>Bacteria</taxon>
        <taxon>Pseudomonadati</taxon>
        <taxon>Pseudomonadota</taxon>
        <taxon>Gammaproteobacteria</taxon>
        <taxon>Cellvibrionales</taxon>
        <taxon>Spongiibacteraceae</taxon>
        <taxon>Spongiibacter</taxon>
    </lineage>
</organism>
<dbReference type="Proteomes" id="UP000765845">
    <property type="component" value="Unassembled WGS sequence"/>
</dbReference>
<feature type="transmembrane region" description="Helical" evidence="1">
    <location>
        <begin position="166"/>
        <end position="191"/>
    </location>
</feature>
<feature type="transmembrane region" description="Helical" evidence="1">
    <location>
        <begin position="134"/>
        <end position="154"/>
    </location>
</feature>
<keyword evidence="1" id="KW-0472">Membrane</keyword>
<feature type="transmembrane region" description="Helical" evidence="1">
    <location>
        <begin position="211"/>
        <end position="230"/>
    </location>
</feature>
<dbReference type="EMBL" id="JAAWWK010000003">
    <property type="protein sequence ID" value="NKI17538.1"/>
    <property type="molecule type" value="Genomic_DNA"/>
</dbReference>
<dbReference type="RefSeq" id="WP_168450096.1">
    <property type="nucleotide sequence ID" value="NZ_JAAWWK010000003.1"/>
</dbReference>
<proteinExistence type="predicted"/>
<evidence type="ECO:0000313" key="2">
    <source>
        <dbReference type="EMBL" id="NKI17538.1"/>
    </source>
</evidence>